<organism evidence="2 3">
    <name type="scientific">Thermoproteus tenax (strain ATCC 35583 / DSM 2078 / JCM 9277 / NBRC 100435 / Kra 1)</name>
    <dbReference type="NCBI Taxonomy" id="768679"/>
    <lineage>
        <taxon>Archaea</taxon>
        <taxon>Thermoproteota</taxon>
        <taxon>Thermoprotei</taxon>
        <taxon>Thermoproteales</taxon>
        <taxon>Thermoproteaceae</taxon>
        <taxon>Thermoproteus</taxon>
    </lineage>
</organism>
<dbReference type="KEGG" id="ttn:TTX_1927"/>
<feature type="transmembrane region" description="Helical" evidence="1">
    <location>
        <begin position="140"/>
        <end position="173"/>
    </location>
</feature>
<feature type="transmembrane region" description="Helical" evidence="1">
    <location>
        <begin position="38"/>
        <end position="55"/>
    </location>
</feature>
<name>G4RLU7_THETK</name>
<proteinExistence type="predicted"/>
<sequence length="176" mass="20936">MKKIVEKEYNKYVALNGSLIILSILLLGFSIFMKQIIILSPFFIVINLILLKFLLKRLRLKVRLIFNKALSSPEFKDYINKIEDRFIYNKFLFIKKLEEDISILDKIEEIEARRRDSYIHIYSALFNTVKHKIRVSSLSGYLSLLILSLFISFNLYLKILIILFILFSIYIIFNQI</sequence>
<dbReference type="PaxDb" id="768679-TTX_1927"/>
<keyword evidence="1" id="KW-0812">Transmembrane</keyword>
<dbReference type="AlphaFoldDB" id="G4RLU7"/>
<gene>
    <name evidence="2" type="ordered locus">TTX_1927</name>
</gene>
<keyword evidence="1" id="KW-0472">Membrane</keyword>
<accession>G4RLU7</accession>
<dbReference type="Proteomes" id="UP000002654">
    <property type="component" value="Chromosome"/>
</dbReference>
<feature type="transmembrane region" description="Helical" evidence="1">
    <location>
        <begin position="12"/>
        <end position="32"/>
    </location>
</feature>
<evidence type="ECO:0000256" key="1">
    <source>
        <dbReference type="SAM" id="Phobius"/>
    </source>
</evidence>
<dbReference type="eggNOG" id="arCOG05557">
    <property type="taxonomic scope" value="Archaea"/>
</dbReference>
<dbReference type="HOGENOM" id="CLU_1521952_0_0_2"/>
<reference evidence="2 3" key="1">
    <citation type="journal article" date="2011" name="PLoS ONE">
        <title>The complete genome sequence of Thermoproteus tenax: a physiologically versatile member of the Crenarchaeota.</title>
        <authorList>
            <person name="Siebers B."/>
            <person name="Zaparty M."/>
            <person name="Raddatz G."/>
            <person name="Tjaden B."/>
            <person name="Albers S.V."/>
            <person name="Bell S.D."/>
            <person name="Blombach F."/>
            <person name="Kletzin A."/>
            <person name="Kyrpides N."/>
            <person name="Lanz C."/>
            <person name="Plagens A."/>
            <person name="Rampp M."/>
            <person name="Rosinus A."/>
            <person name="von Jan M."/>
            <person name="Makarova K.S."/>
            <person name="Klenk H.P."/>
            <person name="Schuster S.C."/>
            <person name="Hensel R."/>
        </authorList>
    </citation>
    <scope>NUCLEOTIDE SEQUENCE [LARGE SCALE GENOMIC DNA]</scope>
    <source>
        <strain evidence="3">ATCC 35583 / DSM 2078 / JCM 9277 / NBRC 100435 / Kra 1</strain>
    </source>
</reference>
<dbReference type="STRING" id="768679.TTX_1927"/>
<evidence type="ECO:0000313" key="2">
    <source>
        <dbReference type="EMBL" id="CCC82542.1"/>
    </source>
</evidence>
<keyword evidence="1" id="KW-1133">Transmembrane helix</keyword>
<keyword evidence="3" id="KW-1185">Reference proteome</keyword>
<dbReference type="EMBL" id="FN869859">
    <property type="protein sequence ID" value="CCC82542.1"/>
    <property type="molecule type" value="Genomic_DNA"/>
</dbReference>
<dbReference type="PATRIC" id="fig|768679.9.peg.1951"/>
<evidence type="ECO:0000313" key="3">
    <source>
        <dbReference type="Proteomes" id="UP000002654"/>
    </source>
</evidence>
<protein>
    <submittedName>
        <fullName evidence="2">Uncharacterized protein</fullName>
    </submittedName>
</protein>